<dbReference type="RefSeq" id="XP_016591413.1">
    <property type="nucleotide sequence ID" value="XM_016734712.1"/>
</dbReference>
<accession>A0A0F2MGH9</accession>
<evidence type="ECO:0000313" key="3">
    <source>
        <dbReference type="Proteomes" id="UP000033710"/>
    </source>
</evidence>
<feature type="compositionally biased region" description="Low complexity" evidence="1">
    <location>
        <begin position="33"/>
        <end position="47"/>
    </location>
</feature>
<dbReference type="AlphaFoldDB" id="A0A0F2MGH9"/>
<evidence type="ECO:0000256" key="1">
    <source>
        <dbReference type="SAM" id="MobiDB-lite"/>
    </source>
</evidence>
<comment type="caution">
    <text evidence="2">The sequence shown here is derived from an EMBL/GenBank/DDBJ whole genome shotgun (WGS) entry which is preliminary data.</text>
</comment>
<sequence>MSRSRVNSISYFPGFSHLFVSIRVNNVSHWHLNSSSPPSSGIKNSNSTEKRGYELDPERSRVRIWWTGKSEGDGGKGECGDVSSIRSGIIKAPVRGLMGRGEAEREAEVESTENNSLNTKRAVGVHLMKASGTELYRKDTEKEEDEEKEGTEKARRGPEPV</sequence>
<evidence type="ECO:0000313" key="2">
    <source>
        <dbReference type="EMBL" id="KJR88737.1"/>
    </source>
</evidence>
<reference evidence="2 3" key="2">
    <citation type="journal article" date="2015" name="Eukaryot. Cell">
        <title>Asexual propagation of a virulent clone complex in a human and feline outbreak of sporotrichosis.</title>
        <authorList>
            <person name="Teixeira Mde M."/>
            <person name="Rodrigues A.M."/>
            <person name="Tsui C.K."/>
            <person name="de Almeida L.G."/>
            <person name="Van Diepeningen A.D."/>
            <person name="van den Ende B.G."/>
            <person name="Fernandes G.F."/>
            <person name="Kano R."/>
            <person name="Hamelin R.C."/>
            <person name="Lopes-Bezerra L.M."/>
            <person name="Vasconcelos A.T."/>
            <person name="de Hoog S."/>
            <person name="de Camargo Z.P."/>
            <person name="Felipe M.S."/>
        </authorList>
    </citation>
    <scope>NUCLEOTIDE SEQUENCE [LARGE SCALE GENOMIC DNA]</scope>
    <source>
        <strain evidence="2 3">1099-18</strain>
    </source>
</reference>
<dbReference type="KEGG" id="ssck:SPSK_08066"/>
<dbReference type="GeneID" id="27669989"/>
<dbReference type="EMBL" id="AXCR01000004">
    <property type="protein sequence ID" value="KJR88737.1"/>
    <property type="molecule type" value="Genomic_DNA"/>
</dbReference>
<dbReference type="VEuPathDB" id="FungiDB:SPSK_08066"/>
<reference evidence="2 3" key="1">
    <citation type="journal article" date="2014" name="BMC Genomics">
        <title>Comparative genomics of the major fungal agents of human and animal Sporotrichosis: Sporothrix schenckii and Sporothrix brasiliensis.</title>
        <authorList>
            <person name="Teixeira M.M."/>
            <person name="de Almeida L.G."/>
            <person name="Kubitschek-Barreira P."/>
            <person name="Alves F.L."/>
            <person name="Kioshima E.S."/>
            <person name="Abadio A.K."/>
            <person name="Fernandes L."/>
            <person name="Derengowski L.S."/>
            <person name="Ferreira K.S."/>
            <person name="Souza R.C."/>
            <person name="Ruiz J.C."/>
            <person name="de Andrade N.C."/>
            <person name="Paes H.C."/>
            <person name="Nicola A.M."/>
            <person name="Albuquerque P."/>
            <person name="Gerber A.L."/>
            <person name="Martins V.P."/>
            <person name="Peconick L.D."/>
            <person name="Neto A.V."/>
            <person name="Chaucanez C.B."/>
            <person name="Silva P.A."/>
            <person name="Cunha O.L."/>
            <person name="de Oliveira F.F."/>
            <person name="dos Santos T.C."/>
            <person name="Barros A.L."/>
            <person name="Soares M.A."/>
            <person name="de Oliveira L.M."/>
            <person name="Marini M.M."/>
            <person name="Villalobos-Duno H."/>
            <person name="Cunha M.M."/>
            <person name="de Hoog S."/>
            <person name="da Silveira J.F."/>
            <person name="Henrissat B."/>
            <person name="Nino-Vega G.A."/>
            <person name="Cisalpino P.S."/>
            <person name="Mora-Montes H.M."/>
            <person name="Almeida S.R."/>
            <person name="Stajich J.E."/>
            <person name="Lopes-Bezerra L.M."/>
            <person name="Vasconcelos A.T."/>
            <person name="Felipe M.S."/>
        </authorList>
    </citation>
    <scope>NUCLEOTIDE SEQUENCE [LARGE SCALE GENOMIC DNA]</scope>
    <source>
        <strain evidence="2 3">1099-18</strain>
    </source>
</reference>
<protein>
    <submittedName>
        <fullName evidence="2">Uncharacterized protein</fullName>
    </submittedName>
</protein>
<proteinExistence type="predicted"/>
<name>A0A0F2MGH9_SPOSC</name>
<organism evidence="2 3">
    <name type="scientific">Sporothrix schenckii 1099-18</name>
    <dbReference type="NCBI Taxonomy" id="1397361"/>
    <lineage>
        <taxon>Eukaryota</taxon>
        <taxon>Fungi</taxon>
        <taxon>Dikarya</taxon>
        <taxon>Ascomycota</taxon>
        <taxon>Pezizomycotina</taxon>
        <taxon>Sordariomycetes</taxon>
        <taxon>Sordariomycetidae</taxon>
        <taxon>Ophiostomatales</taxon>
        <taxon>Ophiostomataceae</taxon>
        <taxon>Sporothrix</taxon>
    </lineage>
</organism>
<feature type="region of interest" description="Disordered" evidence="1">
    <location>
        <begin position="32"/>
        <end position="55"/>
    </location>
</feature>
<feature type="region of interest" description="Disordered" evidence="1">
    <location>
        <begin position="96"/>
        <end position="161"/>
    </location>
</feature>
<dbReference type="Proteomes" id="UP000033710">
    <property type="component" value="Unassembled WGS sequence"/>
</dbReference>
<feature type="compositionally biased region" description="Basic and acidic residues" evidence="1">
    <location>
        <begin position="150"/>
        <end position="161"/>
    </location>
</feature>
<gene>
    <name evidence="2" type="ORF">SPSK_08066</name>
</gene>